<evidence type="ECO:0000313" key="2">
    <source>
        <dbReference type="Proteomes" id="UP000198398"/>
    </source>
</evidence>
<sequence>MSSAEVVPSTRIPTVTSTYLDPTSESGRTPLYIARRGRLDGVMLRLDVWEGLRDEATRALDLLEVDELQDRLTAGTVLEASLGELASPLRPPVVLGSLPVRYVAHAGSDILTASRRAENTRNLAGFIAHWTRGYLRGSPVTDGSRPGPVIERDVAPAYHDDQVPFRLVWARTGEHREIRTLLAVRPLEGVLARAWTFPPPMDATTEGEA</sequence>
<reference evidence="1 2" key="1">
    <citation type="submission" date="2017-07" db="EMBL/GenBank/DDBJ databases">
        <title>Brachybacterium sp. VR2415.</title>
        <authorList>
            <person name="Tak E.J."/>
            <person name="Bae J.-W."/>
        </authorList>
    </citation>
    <scope>NUCLEOTIDE SEQUENCE [LARGE SCALE GENOMIC DNA]</scope>
    <source>
        <strain evidence="1 2">VR2415</strain>
        <plasmid evidence="1 2">unnamed2</plasmid>
    </source>
</reference>
<dbReference type="Proteomes" id="UP000198398">
    <property type="component" value="Plasmid unnamed2"/>
</dbReference>
<protein>
    <submittedName>
        <fullName evidence="1">Uncharacterized protein</fullName>
    </submittedName>
</protein>
<dbReference type="RefSeq" id="WP_089066581.1">
    <property type="nucleotide sequence ID" value="NZ_CP022318.1"/>
</dbReference>
<keyword evidence="1" id="KW-0614">Plasmid</keyword>
<evidence type="ECO:0000313" key="1">
    <source>
        <dbReference type="EMBL" id="ASK67355.1"/>
    </source>
</evidence>
<proteinExistence type="predicted"/>
<organism evidence="1 2">
    <name type="scientific">Brachybacterium avium</name>
    <dbReference type="NCBI Taxonomy" id="2017485"/>
    <lineage>
        <taxon>Bacteria</taxon>
        <taxon>Bacillati</taxon>
        <taxon>Actinomycetota</taxon>
        <taxon>Actinomycetes</taxon>
        <taxon>Micrococcales</taxon>
        <taxon>Dermabacteraceae</taxon>
        <taxon>Brachybacterium</taxon>
    </lineage>
</organism>
<name>A0A220UGZ0_9MICO</name>
<geneLocation type="plasmid" evidence="1 2">
    <name>unnamed2</name>
</geneLocation>
<dbReference type="OrthoDB" id="4791791at2"/>
<accession>A0A220UGZ0</accession>
<dbReference type="EMBL" id="CP022318">
    <property type="protein sequence ID" value="ASK67355.1"/>
    <property type="molecule type" value="Genomic_DNA"/>
</dbReference>
<keyword evidence="2" id="KW-1185">Reference proteome</keyword>
<gene>
    <name evidence="1" type="ORF">CFK39_16040</name>
</gene>
<dbReference type="AlphaFoldDB" id="A0A220UGZ0"/>
<dbReference type="KEGG" id="brv:CFK39_16040"/>